<evidence type="ECO:0008006" key="3">
    <source>
        <dbReference type="Google" id="ProtNLM"/>
    </source>
</evidence>
<evidence type="ECO:0000313" key="2">
    <source>
        <dbReference type="Proteomes" id="UP000065511"/>
    </source>
</evidence>
<reference evidence="1 2" key="1">
    <citation type="submission" date="2015-12" db="EMBL/GenBank/DDBJ databases">
        <authorList>
            <person name="Lauer A."/>
            <person name="Humrighouse B."/>
            <person name="Loparev V."/>
            <person name="Shewmaker P.L."/>
            <person name="Whitney A.M."/>
            <person name="McLaughlin R.W."/>
        </authorList>
    </citation>
    <scope>NUCLEOTIDE SEQUENCE [LARGE SCALE GENOMIC DNA]</scope>
    <source>
        <strain evidence="1 2">LMG 23085</strain>
    </source>
</reference>
<name>A0ABN4J8J9_9ENTE</name>
<organism evidence="1 2">
    <name type="scientific">Enterococcus silesiacus</name>
    <dbReference type="NCBI Taxonomy" id="332949"/>
    <lineage>
        <taxon>Bacteria</taxon>
        <taxon>Bacillati</taxon>
        <taxon>Bacillota</taxon>
        <taxon>Bacilli</taxon>
        <taxon>Lactobacillales</taxon>
        <taxon>Enterococcaceae</taxon>
        <taxon>Enterococcus</taxon>
    </lineage>
</organism>
<dbReference type="Proteomes" id="UP000065511">
    <property type="component" value="Chromosome"/>
</dbReference>
<accession>A0ABN4J8J9</accession>
<gene>
    <name evidence="1" type="ORF">ATZ33_07430</name>
</gene>
<sequence length="235" mass="26088">MRSKVENLLKNKNMKLVLTGIAIVLVTLGATYAWWTARIEMKQDVTMGKLKIAASFEELSDPKVFEPGTYSEIKGTIRNEGDIPAMVKIDNSSQIKFVYADDQLTVIPVEERQFTSDTSNAIKLSLAPTSGDYTDNEDVYWFKDTAGQLYVLIEAGASLAVNTDVDYNGETMGNKYQEAEIKIGALLRATQVIDGALRDEFGLSFEELTDVQASKRTISNGQARLQELLARGREK</sequence>
<keyword evidence="2" id="KW-1185">Reference proteome</keyword>
<evidence type="ECO:0000313" key="1">
    <source>
        <dbReference type="EMBL" id="ALS01204.1"/>
    </source>
</evidence>
<dbReference type="EMBL" id="CP013614">
    <property type="protein sequence ID" value="ALS01204.1"/>
    <property type="molecule type" value="Genomic_DNA"/>
</dbReference>
<proteinExistence type="predicted"/>
<protein>
    <recommendedName>
        <fullName evidence="3">Alternate signal-mediated exported protein, CPF_0494 family</fullName>
    </recommendedName>
</protein>